<proteinExistence type="predicted"/>
<name>A0AAW7M4H1_9MICO</name>
<protein>
    <recommendedName>
        <fullName evidence="3">Protein ImuA</fullName>
    </recommendedName>
</protein>
<gene>
    <name evidence="1" type="ORF">QQX10_12685</name>
</gene>
<accession>A0AAW7M4H1</accession>
<keyword evidence="2" id="KW-1185">Reference proteome</keyword>
<dbReference type="EMBL" id="JAUHPX010000009">
    <property type="protein sequence ID" value="MDN4489024.1"/>
    <property type="molecule type" value="Genomic_DNA"/>
</dbReference>
<comment type="caution">
    <text evidence="1">The sequence shown here is derived from an EMBL/GenBank/DDBJ whole genome shotgun (WGS) entry which is preliminary data.</text>
</comment>
<dbReference type="Proteomes" id="UP001172737">
    <property type="component" value="Unassembled WGS sequence"/>
</dbReference>
<organism evidence="1 2">
    <name type="scientific">Demequina lignilytica</name>
    <dbReference type="NCBI Taxonomy" id="3051663"/>
    <lineage>
        <taxon>Bacteria</taxon>
        <taxon>Bacillati</taxon>
        <taxon>Actinomycetota</taxon>
        <taxon>Actinomycetes</taxon>
        <taxon>Micrococcales</taxon>
        <taxon>Demequinaceae</taxon>
        <taxon>Demequina</taxon>
    </lineage>
</organism>
<dbReference type="AlphaFoldDB" id="A0AAW7M4H1"/>
<sequence length="227" mass="23395">METAEDRLARARAALEGVQRRVGTTRDRWSAPTLPLAAVLDQLLPEGLRRGRVVAVEGSTALLLSLVAAASAAGSWTAVVGMPSLGVVAAARRGLDLDRLASVPHPGAQAPAVAGACVDGMDVVVLGPRLALSDADRRRLASRARERGAVILSAGPWPGAHVSLAVTGSRWHGLGAGDGRLRGRDLMVEVRGRQSGGTRLVTLPFDADAPARRPAQMPAVQVLGGAA</sequence>
<reference evidence="1" key="1">
    <citation type="submission" date="2023-06" db="EMBL/GenBank/DDBJ databases">
        <title>Sysu t00039.</title>
        <authorList>
            <person name="Gao L."/>
            <person name="Fang B.-Z."/>
            <person name="Li W.-J."/>
        </authorList>
    </citation>
    <scope>NUCLEOTIDE SEQUENCE</scope>
    <source>
        <strain evidence="1">SYSU T00039</strain>
    </source>
</reference>
<evidence type="ECO:0000313" key="2">
    <source>
        <dbReference type="Proteomes" id="UP001172737"/>
    </source>
</evidence>
<evidence type="ECO:0008006" key="3">
    <source>
        <dbReference type="Google" id="ProtNLM"/>
    </source>
</evidence>
<dbReference type="RefSeq" id="WP_301121585.1">
    <property type="nucleotide sequence ID" value="NZ_JAUHPX010000009.1"/>
</dbReference>
<evidence type="ECO:0000313" key="1">
    <source>
        <dbReference type="EMBL" id="MDN4489024.1"/>
    </source>
</evidence>